<sequence>MAAPKLTDEAVETSNITIIATFKDEDKTIIDVSDLGSITWSLTDLDNNVVNSRENIAITTANPLTLTLEGNDLIIMAGENSSPVDRAVTFITTYDSSYGSNIPLKEEVRFKLRNRVR</sequence>
<evidence type="ECO:0000313" key="1">
    <source>
        <dbReference type="EMBL" id="KKM69812.1"/>
    </source>
</evidence>
<proteinExistence type="predicted"/>
<name>A0A0F9MKV7_9ZZZZ</name>
<comment type="caution">
    <text evidence="1">The sequence shown here is derived from an EMBL/GenBank/DDBJ whole genome shotgun (WGS) entry which is preliminary data.</text>
</comment>
<accession>A0A0F9MKV7</accession>
<dbReference type="AlphaFoldDB" id="A0A0F9MKV7"/>
<reference evidence="1" key="1">
    <citation type="journal article" date="2015" name="Nature">
        <title>Complex archaea that bridge the gap between prokaryotes and eukaryotes.</title>
        <authorList>
            <person name="Spang A."/>
            <person name="Saw J.H."/>
            <person name="Jorgensen S.L."/>
            <person name="Zaremba-Niedzwiedzka K."/>
            <person name="Martijn J."/>
            <person name="Lind A.E."/>
            <person name="van Eijk R."/>
            <person name="Schleper C."/>
            <person name="Guy L."/>
            <person name="Ettema T.J."/>
        </authorList>
    </citation>
    <scope>NUCLEOTIDE SEQUENCE</scope>
</reference>
<dbReference type="EMBL" id="LAZR01009927">
    <property type="protein sequence ID" value="KKM69812.1"/>
    <property type="molecule type" value="Genomic_DNA"/>
</dbReference>
<evidence type="ECO:0008006" key="2">
    <source>
        <dbReference type="Google" id="ProtNLM"/>
    </source>
</evidence>
<protein>
    <recommendedName>
        <fullName evidence="2">BppU N-terminal domain-containing protein</fullName>
    </recommendedName>
</protein>
<gene>
    <name evidence="1" type="ORF">LCGC14_1447050</name>
</gene>
<organism evidence="1">
    <name type="scientific">marine sediment metagenome</name>
    <dbReference type="NCBI Taxonomy" id="412755"/>
    <lineage>
        <taxon>unclassified sequences</taxon>
        <taxon>metagenomes</taxon>
        <taxon>ecological metagenomes</taxon>
    </lineage>
</organism>